<proteinExistence type="predicted"/>
<gene>
    <name evidence="2" type="ORF">QBC35DRAFT_24816</name>
</gene>
<organism evidence="2 3">
    <name type="scientific">Podospora australis</name>
    <dbReference type="NCBI Taxonomy" id="1536484"/>
    <lineage>
        <taxon>Eukaryota</taxon>
        <taxon>Fungi</taxon>
        <taxon>Dikarya</taxon>
        <taxon>Ascomycota</taxon>
        <taxon>Pezizomycotina</taxon>
        <taxon>Sordariomycetes</taxon>
        <taxon>Sordariomycetidae</taxon>
        <taxon>Sordariales</taxon>
        <taxon>Podosporaceae</taxon>
        <taxon>Podospora</taxon>
    </lineage>
</organism>
<protein>
    <submittedName>
        <fullName evidence="2">Uncharacterized protein</fullName>
    </submittedName>
</protein>
<name>A0AAN6X351_9PEZI</name>
<dbReference type="Proteomes" id="UP001302126">
    <property type="component" value="Unassembled WGS sequence"/>
</dbReference>
<dbReference type="AlphaFoldDB" id="A0AAN6X351"/>
<reference evidence="2" key="1">
    <citation type="journal article" date="2023" name="Mol. Phylogenet. Evol.">
        <title>Genome-scale phylogeny and comparative genomics of the fungal order Sordariales.</title>
        <authorList>
            <person name="Hensen N."/>
            <person name="Bonometti L."/>
            <person name="Westerberg I."/>
            <person name="Brannstrom I.O."/>
            <person name="Guillou S."/>
            <person name="Cros-Aarteil S."/>
            <person name="Calhoun S."/>
            <person name="Haridas S."/>
            <person name="Kuo A."/>
            <person name="Mondo S."/>
            <person name="Pangilinan J."/>
            <person name="Riley R."/>
            <person name="LaButti K."/>
            <person name="Andreopoulos B."/>
            <person name="Lipzen A."/>
            <person name="Chen C."/>
            <person name="Yan M."/>
            <person name="Daum C."/>
            <person name="Ng V."/>
            <person name="Clum A."/>
            <person name="Steindorff A."/>
            <person name="Ohm R.A."/>
            <person name="Martin F."/>
            <person name="Silar P."/>
            <person name="Natvig D.O."/>
            <person name="Lalanne C."/>
            <person name="Gautier V."/>
            <person name="Ament-Velasquez S.L."/>
            <person name="Kruys A."/>
            <person name="Hutchinson M.I."/>
            <person name="Powell A.J."/>
            <person name="Barry K."/>
            <person name="Miller A.N."/>
            <person name="Grigoriev I.V."/>
            <person name="Debuchy R."/>
            <person name="Gladieux P."/>
            <person name="Hiltunen Thoren M."/>
            <person name="Johannesson H."/>
        </authorList>
    </citation>
    <scope>NUCLEOTIDE SEQUENCE</scope>
    <source>
        <strain evidence="2">PSN309</strain>
    </source>
</reference>
<keyword evidence="3" id="KW-1185">Reference proteome</keyword>
<reference evidence="2" key="2">
    <citation type="submission" date="2023-05" db="EMBL/GenBank/DDBJ databases">
        <authorList>
            <consortium name="Lawrence Berkeley National Laboratory"/>
            <person name="Steindorff A."/>
            <person name="Hensen N."/>
            <person name="Bonometti L."/>
            <person name="Westerberg I."/>
            <person name="Brannstrom I.O."/>
            <person name="Guillou S."/>
            <person name="Cros-Aarteil S."/>
            <person name="Calhoun S."/>
            <person name="Haridas S."/>
            <person name="Kuo A."/>
            <person name="Mondo S."/>
            <person name="Pangilinan J."/>
            <person name="Riley R."/>
            <person name="Labutti K."/>
            <person name="Andreopoulos B."/>
            <person name="Lipzen A."/>
            <person name="Chen C."/>
            <person name="Yanf M."/>
            <person name="Daum C."/>
            <person name="Ng V."/>
            <person name="Clum A."/>
            <person name="Ohm R."/>
            <person name="Martin F."/>
            <person name="Silar P."/>
            <person name="Natvig D."/>
            <person name="Lalanne C."/>
            <person name="Gautier V."/>
            <person name="Ament-Velasquez S.L."/>
            <person name="Kruys A."/>
            <person name="Hutchinson M.I."/>
            <person name="Powell A.J."/>
            <person name="Barry K."/>
            <person name="Miller A.N."/>
            <person name="Grigoriev I.V."/>
            <person name="Debuchy R."/>
            <person name="Gladieux P."/>
            <person name="Thoren M.H."/>
            <person name="Johannesson H."/>
        </authorList>
    </citation>
    <scope>NUCLEOTIDE SEQUENCE</scope>
    <source>
        <strain evidence="2">PSN309</strain>
    </source>
</reference>
<dbReference type="EMBL" id="MU864360">
    <property type="protein sequence ID" value="KAK4191222.1"/>
    <property type="molecule type" value="Genomic_DNA"/>
</dbReference>
<accession>A0AAN6X351</accession>
<evidence type="ECO:0000313" key="3">
    <source>
        <dbReference type="Proteomes" id="UP001302126"/>
    </source>
</evidence>
<feature type="compositionally biased region" description="Basic and acidic residues" evidence="1">
    <location>
        <begin position="186"/>
        <end position="202"/>
    </location>
</feature>
<feature type="region of interest" description="Disordered" evidence="1">
    <location>
        <begin position="154"/>
        <end position="202"/>
    </location>
</feature>
<evidence type="ECO:0000256" key="1">
    <source>
        <dbReference type="SAM" id="MobiDB-lite"/>
    </source>
</evidence>
<evidence type="ECO:0000313" key="2">
    <source>
        <dbReference type="EMBL" id="KAK4191222.1"/>
    </source>
</evidence>
<comment type="caution">
    <text evidence="2">The sequence shown here is derived from an EMBL/GenBank/DDBJ whole genome shotgun (WGS) entry which is preliminary data.</text>
</comment>
<sequence length="202" mass="22703">MVLATFHSGRISSIHHQFNTVWTVNQQQLRSKPVNIYTSYFIFFPITLASSSFRGNARYGSWYESEYRYEAELPTAGRFHAIKMQDASEMGGNIHVKMQVRLLLLDVTLPLHQHNNFCANLKKDPLGAAVEKASVLSHHTSWAVCPPLACSRNNKRKPRALQSSSSRRNSSITHHPSISRGVIDSRPWKGEGGGERDVSEIG</sequence>